<dbReference type="EMBL" id="JAFBIT010000001">
    <property type="protein sequence ID" value="MCF2652163.1"/>
    <property type="molecule type" value="Genomic_DNA"/>
</dbReference>
<dbReference type="SUPFAM" id="SSF52540">
    <property type="entry name" value="P-loop containing nucleoside triphosphate hydrolases"/>
    <property type="match status" value="1"/>
</dbReference>
<gene>
    <name evidence="1" type="ORF">JQM67_06080</name>
</gene>
<dbReference type="PANTHER" id="PTHR37816">
    <property type="entry name" value="YALI0E33011P"/>
    <property type="match status" value="1"/>
</dbReference>
<reference evidence="1 2" key="1">
    <citation type="submission" date="2020-12" db="EMBL/GenBank/DDBJ databases">
        <title>Whole genome sequences of gut porcine anaerobes.</title>
        <authorList>
            <person name="Kubasova T."/>
            <person name="Jahodarova E."/>
            <person name="Rychlik I."/>
        </authorList>
    </citation>
    <scope>NUCLEOTIDE SEQUENCE [LARGE SCALE GENOMIC DNA]</scope>
    <source>
        <strain evidence="1 2">An867</strain>
    </source>
</reference>
<proteinExistence type="predicted"/>
<organism evidence="1 2">
    <name type="scientific">Anaeromassilibacillus senegalensis</name>
    <dbReference type="NCBI Taxonomy" id="1673717"/>
    <lineage>
        <taxon>Bacteria</taxon>
        <taxon>Bacillati</taxon>
        <taxon>Bacillota</taxon>
        <taxon>Clostridia</taxon>
        <taxon>Eubacteriales</taxon>
        <taxon>Acutalibacteraceae</taxon>
        <taxon>Anaeromassilibacillus</taxon>
    </lineage>
</organism>
<name>A0ABS9CNG5_9FIRM</name>
<dbReference type="Gene3D" id="3.40.50.300">
    <property type="entry name" value="P-loop containing nucleotide triphosphate hydrolases"/>
    <property type="match status" value="1"/>
</dbReference>
<sequence length="171" mass="19958">MRIAIIGYSGSGKSTLAAQLGQKLQVPVLHLDSVHWLPGWVERPREEEKQIVRAFLDEHDAWVIDGNYSALWHDERMEKADQILFLNFNRFICLHRAAKRARVFRGKTRPDMGKGCPEKIDLEFAWWILHDGRTAKIRNRYRKLRELYPGKFTEIKNQKALSAFTARALNT</sequence>
<dbReference type="RefSeq" id="WP_235323182.1">
    <property type="nucleotide sequence ID" value="NZ_JAFBIT010000001.1"/>
</dbReference>
<dbReference type="Proteomes" id="UP001299220">
    <property type="component" value="Unassembled WGS sequence"/>
</dbReference>
<dbReference type="PANTHER" id="PTHR37816:SF3">
    <property type="entry name" value="MODULATES DNA TOPOLOGY"/>
    <property type="match status" value="1"/>
</dbReference>
<keyword evidence="2" id="KW-1185">Reference proteome</keyword>
<accession>A0ABS9CNG5</accession>
<dbReference type="InterPro" id="IPR052922">
    <property type="entry name" value="Cytidylate_Kinase-2"/>
</dbReference>
<evidence type="ECO:0000313" key="1">
    <source>
        <dbReference type="EMBL" id="MCF2652163.1"/>
    </source>
</evidence>
<dbReference type="InterPro" id="IPR027417">
    <property type="entry name" value="P-loop_NTPase"/>
</dbReference>
<evidence type="ECO:0000313" key="2">
    <source>
        <dbReference type="Proteomes" id="UP001299220"/>
    </source>
</evidence>
<comment type="caution">
    <text evidence="1">The sequence shown here is derived from an EMBL/GenBank/DDBJ whole genome shotgun (WGS) entry which is preliminary data.</text>
</comment>
<protein>
    <submittedName>
        <fullName evidence="1">DNA topology modulation protein FlaR</fullName>
    </submittedName>
</protein>